<evidence type="ECO:0000256" key="4">
    <source>
        <dbReference type="ARBA" id="ARBA00022490"/>
    </source>
</evidence>
<name>A0A381TE05_9ZZZZ</name>
<dbReference type="SUPFAM" id="SSF55821">
    <property type="entry name" value="YrdC/RibB"/>
    <property type="match status" value="1"/>
</dbReference>
<dbReference type="GO" id="GO:0006450">
    <property type="term" value="P:regulation of translational fidelity"/>
    <property type="evidence" value="ECO:0007669"/>
    <property type="project" value="TreeGrafter"/>
</dbReference>
<evidence type="ECO:0000256" key="2">
    <source>
        <dbReference type="ARBA" id="ARBA00007663"/>
    </source>
</evidence>
<keyword evidence="5" id="KW-0808">Transferase</keyword>
<evidence type="ECO:0000259" key="12">
    <source>
        <dbReference type="PROSITE" id="PS51163"/>
    </source>
</evidence>
<dbReference type="InterPro" id="IPR006070">
    <property type="entry name" value="Sua5-like_dom"/>
</dbReference>
<sequence length="188" mass="21297">MEKIINEVENALSVLKSGGIILYPTDTIWGIGCDATNDDAILRINRLKDRDTSEPMLSLINNSKMLDKYLHVKPAFINNVLKEISNPTTIIYSNPKNISKLLISKENTVAFRIVKDNFCSRLISRIQKPIVSTSANMHDKKYPINFKEIDERILKGVDYIVNLPNKSISNLPSTIIKVNKKGEITKLR</sequence>
<dbReference type="Pfam" id="PF01300">
    <property type="entry name" value="Sua5_yciO_yrdC"/>
    <property type="match status" value="1"/>
</dbReference>
<dbReference type="InterPro" id="IPR017945">
    <property type="entry name" value="DHBP_synth_RibB-like_a/b_dom"/>
</dbReference>
<evidence type="ECO:0000256" key="5">
    <source>
        <dbReference type="ARBA" id="ARBA00022679"/>
    </source>
</evidence>
<dbReference type="EC" id="2.7.7.87" evidence="3"/>
<dbReference type="InterPro" id="IPR050156">
    <property type="entry name" value="TC-AMP_synthase_SUA5"/>
</dbReference>
<evidence type="ECO:0000313" key="13">
    <source>
        <dbReference type="EMBL" id="SVA14382.1"/>
    </source>
</evidence>
<gene>
    <name evidence="13" type="ORF">METZ01_LOCUS67236</name>
</gene>
<keyword evidence="4" id="KW-0963">Cytoplasm</keyword>
<organism evidence="13">
    <name type="scientific">marine metagenome</name>
    <dbReference type="NCBI Taxonomy" id="408172"/>
    <lineage>
        <taxon>unclassified sequences</taxon>
        <taxon>metagenomes</taxon>
        <taxon>ecological metagenomes</taxon>
    </lineage>
</organism>
<dbReference type="PROSITE" id="PS51163">
    <property type="entry name" value="YRDC"/>
    <property type="match status" value="1"/>
</dbReference>
<keyword evidence="9" id="KW-0067">ATP-binding</keyword>
<accession>A0A381TE05</accession>
<dbReference type="GO" id="GO:0003725">
    <property type="term" value="F:double-stranded RNA binding"/>
    <property type="evidence" value="ECO:0007669"/>
    <property type="project" value="InterPro"/>
</dbReference>
<dbReference type="GO" id="GO:0008033">
    <property type="term" value="P:tRNA processing"/>
    <property type="evidence" value="ECO:0007669"/>
    <property type="project" value="UniProtKB-KW"/>
</dbReference>
<comment type="subcellular location">
    <subcellularLocation>
        <location evidence="1">Cytoplasm</location>
    </subcellularLocation>
</comment>
<evidence type="ECO:0000256" key="8">
    <source>
        <dbReference type="ARBA" id="ARBA00022741"/>
    </source>
</evidence>
<dbReference type="EMBL" id="UINC01004445">
    <property type="protein sequence ID" value="SVA14382.1"/>
    <property type="molecule type" value="Genomic_DNA"/>
</dbReference>
<dbReference type="NCBIfam" id="TIGR00057">
    <property type="entry name" value="L-threonylcarbamoyladenylate synthase"/>
    <property type="match status" value="1"/>
</dbReference>
<comment type="catalytic activity">
    <reaction evidence="11">
        <text>L-threonine + hydrogencarbonate + ATP = L-threonylcarbamoyladenylate + diphosphate + H2O</text>
        <dbReference type="Rhea" id="RHEA:36407"/>
        <dbReference type="ChEBI" id="CHEBI:15377"/>
        <dbReference type="ChEBI" id="CHEBI:17544"/>
        <dbReference type="ChEBI" id="CHEBI:30616"/>
        <dbReference type="ChEBI" id="CHEBI:33019"/>
        <dbReference type="ChEBI" id="CHEBI:57926"/>
        <dbReference type="ChEBI" id="CHEBI:73682"/>
        <dbReference type="EC" id="2.7.7.87"/>
    </reaction>
</comment>
<evidence type="ECO:0000256" key="10">
    <source>
        <dbReference type="ARBA" id="ARBA00029774"/>
    </source>
</evidence>
<evidence type="ECO:0000256" key="9">
    <source>
        <dbReference type="ARBA" id="ARBA00022840"/>
    </source>
</evidence>
<dbReference type="PANTHER" id="PTHR17490">
    <property type="entry name" value="SUA5"/>
    <property type="match status" value="1"/>
</dbReference>
<evidence type="ECO:0000256" key="7">
    <source>
        <dbReference type="ARBA" id="ARBA00022695"/>
    </source>
</evidence>
<protein>
    <recommendedName>
        <fullName evidence="10">L-threonylcarbamoyladenylate synthase</fullName>
        <ecNumber evidence="3">2.7.7.87</ecNumber>
    </recommendedName>
    <alternativeName>
        <fullName evidence="10">L-threonylcarbamoyladenylate synthase</fullName>
    </alternativeName>
</protein>
<dbReference type="Gene3D" id="3.90.870.10">
    <property type="entry name" value="DHBP synthase"/>
    <property type="match status" value="1"/>
</dbReference>
<dbReference type="GO" id="GO:0000049">
    <property type="term" value="F:tRNA binding"/>
    <property type="evidence" value="ECO:0007669"/>
    <property type="project" value="TreeGrafter"/>
</dbReference>
<dbReference type="GO" id="GO:0061710">
    <property type="term" value="F:L-threonylcarbamoyladenylate synthase"/>
    <property type="evidence" value="ECO:0007669"/>
    <property type="project" value="UniProtKB-EC"/>
</dbReference>
<evidence type="ECO:0000256" key="1">
    <source>
        <dbReference type="ARBA" id="ARBA00004496"/>
    </source>
</evidence>
<feature type="domain" description="YrdC-like" evidence="12">
    <location>
        <begin position="5"/>
        <end position="188"/>
    </location>
</feature>
<keyword evidence="7" id="KW-0548">Nucleotidyltransferase</keyword>
<proteinExistence type="inferred from homology"/>
<evidence type="ECO:0000256" key="6">
    <source>
        <dbReference type="ARBA" id="ARBA00022694"/>
    </source>
</evidence>
<dbReference type="PANTHER" id="PTHR17490:SF16">
    <property type="entry name" value="THREONYLCARBAMOYL-AMP SYNTHASE"/>
    <property type="match status" value="1"/>
</dbReference>
<reference evidence="13" key="1">
    <citation type="submission" date="2018-05" db="EMBL/GenBank/DDBJ databases">
        <authorList>
            <person name="Lanie J.A."/>
            <person name="Ng W.-L."/>
            <person name="Kazmierczak K.M."/>
            <person name="Andrzejewski T.M."/>
            <person name="Davidsen T.M."/>
            <person name="Wayne K.J."/>
            <person name="Tettelin H."/>
            <person name="Glass J.I."/>
            <person name="Rusch D."/>
            <person name="Podicherti R."/>
            <person name="Tsui H.-C.T."/>
            <person name="Winkler M.E."/>
        </authorList>
    </citation>
    <scope>NUCLEOTIDE SEQUENCE</scope>
</reference>
<dbReference type="AlphaFoldDB" id="A0A381TE05"/>
<keyword evidence="8" id="KW-0547">Nucleotide-binding</keyword>
<dbReference type="GO" id="GO:0005524">
    <property type="term" value="F:ATP binding"/>
    <property type="evidence" value="ECO:0007669"/>
    <property type="project" value="UniProtKB-KW"/>
</dbReference>
<comment type="similarity">
    <text evidence="2">Belongs to the SUA5 family.</text>
</comment>
<keyword evidence="6" id="KW-0819">tRNA processing</keyword>
<evidence type="ECO:0000256" key="3">
    <source>
        <dbReference type="ARBA" id="ARBA00012584"/>
    </source>
</evidence>
<evidence type="ECO:0000256" key="11">
    <source>
        <dbReference type="ARBA" id="ARBA00048366"/>
    </source>
</evidence>
<dbReference type="GO" id="GO:0005737">
    <property type="term" value="C:cytoplasm"/>
    <property type="evidence" value="ECO:0007669"/>
    <property type="project" value="UniProtKB-SubCell"/>
</dbReference>